<dbReference type="SUPFAM" id="SSF81383">
    <property type="entry name" value="F-box domain"/>
    <property type="match status" value="1"/>
</dbReference>
<name>A0AAV9D0I5_ACOCL</name>
<evidence type="ECO:0000259" key="1">
    <source>
        <dbReference type="Pfam" id="PF12937"/>
    </source>
</evidence>
<dbReference type="InterPro" id="IPR036047">
    <property type="entry name" value="F-box-like_dom_sf"/>
</dbReference>
<evidence type="ECO:0000313" key="3">
    <source>
        <dbReference type="Proteomes" id="UP001180020"/>
    </source>
</evidence>
<keyword evidence="3" id="KW-1185">Reference proteome</keyword>
<dbReference type="Pfam" id="PF12937">
    <property type="entry name" value="F-box-like"/>
    <property type="match status" value="1"/>
</dbReference>
<dbReference type="GO" id="GO:0032436">
    <property type="term" value="P:positive regulation of proteasomal ubiquitin-dependent protein catabolic process"/>
    <property type="evidence" value="ECO:0007669"/>
    <property type="project" value="TreeGrafter"/>
</dbReference>
<organism evidence="2 3">
    <name type="scientific">Acorus calamus</name>
    <name type="common">Sweet flag</name>
    <dbReference type="NCBI Taxonomy" id="4465"/>
    <lineage>
        <taxon>Eukaryota</taxon>
        <taxon>Viridiplantae</taxon>
        <taxon>Streptophyta</taxon>
        <taxon>Embryophyta</taxon>
        <taxon>Tracheophyta</taxon>
        <taxon>Spermatophyta</taxon>
        <taxon>Magnoliopsida</taxon>
        <taxon>Liliopsida</taxon>
        <taxon>Acoraceae</taxon>
        <taxon>Acorus</taxon>
    </lineage>
</organism>
<gene>
    <name evidence="2" type="ORF">QJS10_CPA16g00943</name>
</gene>
<dbReference type="Gene3D" id="1.20.1280.50">
    <property type="match status" value="1"/>
</dbReference>
<accession>A0AAV9D0I5</accession>
<comment type="caution">
    <text evidence="2">The sequence shown here is derived from an EMBL/GenBank/DDBJ whole genome shotgun (WGS) entry which is preliminary data.</text>
</comment>
<sequence length="504" mass="55069">MTSSSSIPIHDDLLEMVLSALPAADFARASCVSRSWRRLCDRALHRRGPRLVSYVSVKPNIKDAVLEAIDGVFSEPMRPHFAIACIDGTDGLEIAHSLVRAKLGGNVPLITCKNLGFTGCDSVSKEVKEIPYVEVGHGILLIVGFLPGLNVDVIPLLNAKKEALRETVVDSFINEIKSCTGLVSDHAFPTGVIMFSDFNADIRFMLEQMDQSLNGGTPIAGGKTECFIFSNGDGSRSGGSVSLLSLEQRRLRNRRQANQSDAFDAVALVFARHRIRPHGVGEIHFNLALSSGLLPIGSMYKASSVRVINNGPCRCTTRLTARREGSSLELDGERLMLDFVNEVESAHLNTDIYIGVTKERKQLTQSNTSFAIHEVICNDEHLDVNGRGIHTGDTFCFYTPDSETALTSRSKAFEKLGPPEHRGTNIQAFGGLIFGCCGRDRYFLGEAASDCMAFVEKFPGVPLGGMLFCGEIARRPVDGENPLCRPQSLLNFYTTVYLLMSYAP</sequence>
<dbReference type="AlphaFoldDB" id="A0AAV9D0I5"/>
<dbReference type="InterPro" id="IPR001810">
    <property type="entry name" value="F-box_dom"/>
</dbReference>
<feature type="domain" description="F-box" evidence="1">
    <location>
        <begin position="11"/>
        <end position="47"/>
    </location>
</feature>
<protein>
    <submittedName>
        <fullName evidence="2">F-box/LRR-repeat protein</fullName>
    </submittedName>
</protein>
<proteinExistence type="predicted"/>
<evidence type="ECO:0000313" key="2">
    <source>
        <dbReference type="EMBL" id="KAK1294063.1"/>
    </source>
</evidence>
<dbReference type="PANTHER" id="PTHR14939:SF5">
    <property type="entry name" value="F-BOX ONLY PROTEIN 22"/>
    <property type="match status" value="1"/>
</dbReference>
<dbReference type="GO" id="GO:0000209">
    <property type="term" value="P:protein polyubiquitination"/>
    <property type="evidence" value="ECO:0007669"/>
    <property type="project" value="TreeGrafter"/>
</dbReference>
<reference evidence="2" key="2">
    <citation type="submission" date="2023-06" db="EMBL/GenBank/DDBJ databases">
        <authorList>
            <person name="Ma L."/>
            <person name="Liu K.-W."/>
            <person name="Li Z."/>
            <person name="Hsiao Y.-Y."/>
            <person name="Qi Y."/>
            <person name="Fu T."/>
            <person name="Tang G."/>
            <person name="Zhang D."/>
            <person name="Sun W.-H."/>
            <person name="Liu D.-K."/>
            <person name="Li Y."/>
            <person name="Chen G.-Z."/>
            <person name="Liu X.-D."/>
            <person name="Liao X.-Y."/>
            <person name="Jiang Y.-T."/>
            <person name="Yu X."/>
            <person name="Hao Y."/>
            <person name="Huang J."/>
            <person name="Zhao X.-W."/>
            <person name="Ke S."/>
            <person name="Chen Y.-Y."/>
            <person name="Wu W.-L."/>
            <person name="Hsu J.-L."/>
            <person name="Lin Y.-F."/>
            <person name="Huang M.-D."/>
            <person name="Li C.-Y."/>
            <person name="Huang L."/>
            <person name="Wang Z.-W."/>
            <person name="Zhao X."/>
            <person name="Zhong W.-Y."/>
            <person name="Peng D.-H."/>
            <person name="Ahmad S."/>
            <person name="Lan S."/>
            <person name="Zhang J.-S."/>
            <person name="Tsai W.-C."/>
            <person name="Van De Peer Y."/>
            <person name="Liu Z.-J."/>
        </authorList>
    </citation>
    <scope>NUCLEOTIDE SEQUENCE</scope>
    <source>
        <strain evidence="2">CP</strain>
        <tissue evidence="2">Leaves</tissue>
    </source>
</reference>
<reference evidence="2" key="1">
    <citation type="journal article" date="2023" name="Nat. Commun.">
        <title>Diploid and tetraploid genomes of Acorus and the evolution of monocots.</title>
        <authorList>
            <person name="Ma L."/>
            <person name="Liu K.W."/>
            <person name="Li Z."/>
            <person name="Hsiao Y.Y."/>
            <person name="Qi Y."/>
            <person name="Fu T."/>
            <person name="Tang G.D."/>
            <person name="Zhang D."/>
            <person name="Sun W.H."/>
            <person name="Liu D.K."/>
            <person name="Li Y."/>
            <person name="Chen G.Z."/>
            <person name="Liu X.D."/>
            <person name="Liao X.Y."/>
            <person name="Jiang Y.T."/>
            <person name="Yu X."/>
            <person name="Hao Y."/>
            <person name="Huang J."/>
            <person name="Zhao X.W."/>
            <person name="Ke S."/>
            <person name="Chen Y.Y."/>
            <person name="Wu W.L."/>
            <person name="Hsu J.L."/>
            <person name="Lin Y.F."/>
            <person name="Huang M.D."/>
            <person name="Li C.Y."/>
            <person name="Huang L."/>
            <person name="Wang Z.W."/>
            <person name="Zhao X."/>
            <person name="Zhong W.Y."/>
            <person name="Peng D.H."/>
            <person name="Ahmad S."/>
            <person name="Lan S."/>
            <person name="Zhang J.S."/>
            <person name="Tsai W.C."/>
            <person name="Van de Peer Y."/>
            <person name="Liu Z.J."/>
        </authorList>
    </citation>
    <scope>NUCLEOTIDE SEQUENCE</scope>
    <source>
        <strain evidence="2">CP</strain>
    </source>
</reference>
<dbReference type="EMBL" id="JAUJYO010000016">
    <property type="protein sequence ID" value="KAK1294063.1"/>
    <property type="molecule type" value="Genomic_DNA"/>
</dbReference>
<dbReference type="Proteomes" id="UP001180020">
    <property type="component" value="Unassembled WGS sequence"/>
</dbReference>
<dbReference type="PANTHER" id="PTHR14939">
    <property type="entry name" value="F-BOX ONLY PROTEIN 22"/>
    <property type="match status" value="1"/>
</dbReference>